<dbReference type="OrthoDB" id="48306at2759"/>
<dbReference type="CDD" id="cd14726">
    <property type="entry name" value="TraB_PrgY-like"/>
    <property type="match status" value="1"/>
</dbReference>
<dbReference type="KEGG" id="gtt:GUITHDRAFT_134290"/>
<feature type="signal peptide" evidence="2">
    <location>
        <begin position="1"/>
        <end position="19"/>
    </location>
</feature>
<dbReference type="PANTHER" id="PTHR21530:SF0">
    <property type="entry name" value="TRAB FAMILY PROTEIN"/>
    <property type="match status" value="1"/>
</dbReference>
<accession>L1JUU5</accession>
<sequence>MSSLHLSIPFPFALLLCISAPVPYLLLLLPSACSSCSTITSPLVHVREPHKCRGSFAQRHGSSLEEITSSQGGASRRSEGAGHSVKTFEQHVEPEEIFVVGTSHISRKSAEDVDRVIRAVRPDNVVVELCRSRAGIMYADGGDVEKSNALSIWGNDPIKALSRSISLGGPVALLLRVLLARNPVLQQTLKETGIDFRAARKAAEDVGATIVLGDRPIEITIERAFRSLSKQELFQDKDILEGLEKSLAESYPSLLEPLIVERDIFLSLTAKSSMAVNGCKRVVAVVGKGHAKGVMRCLSENHNGKFKVREEEEGRDEEEEDERRRRRRESLRWRSGMVNQGQDQEEEDAGVGQTF</sequence>
<dbReference type="RefSeq" id="XP_005838960.1">
    <property type="nucleotide sequence ID" value="XM_005838903.1"/>
</dbReference>
<feature type="region of interest" description="Disordered" evidence="1">
    <location>
        <begin position="63"/>
        <end position="84"/>
    </location>
</feature>
<proteinExistence type="predicted"/>
<dbReference type="eggNOG" id="KOG2860">
    <property type="taxonomic scope" value="Eukaryota"/>
</dbReference>
<reference evidence="4" key="3">
    <citation type="submission" date="2016-03" db="UniProtKB">
        <authorList>
            <consortium name="EnsemblProtists"/>
        </authorList>
    </citation>
    <scope>IDENTIFICATION</scope>
</reference>
<evidence type="ECO:0000256" key="1">
    <source>
        <dbReference type="SAM" id="MobiDB-lite"/>
    </source>
</evidence>
<evidence type="ECO:0008006" key="6">
    <source>
        <dbReference type="Google" id="ProtNLM"/>
    </source>
</evidence>
<gene>
    <name evidence="3" type="ORF">GUITHDRAFT_134290</name>
</gene>
<dbReference type="InterPro" id="IPR046345">
    <property type="entry name" value="TraB_PrgY-like"/>
</dbReference>
<reference evidence="3 5" key="1">
    <citation type="journal article" date="2012" name="Nature">
        <title>Algal genomes reveal evolutionary mosaicism and the fate of nucleomorphs.</title>
        <authorList>
            <consortium name="DOE Joint Genome Institute"/>
            <person name="Curtis B.A."/>
            <person name="Tanifuji G."/>
            <person name="Burki F."/>
            <person name="Gruber A."/>
            <person name="Irimia M."/>
            <person name="Maruyama S."/>
            <person name="Arias M.C."/>
            <person name="Ball S.G."/>
            <person name="Gile G.H."/>
            <person name="Hirakawa Y."/>
            <person name="Hopkins J.F."/>
            <person name="Kuo A."/>
            <person name="Rensing S.A."/>
            <person name="Schmutz J."/>
            <person name="Symeonidi A."/>
            <person name="Elias M."/>
            <person name="Eveleigh R.J."/>
            <person name="Herman E.K."/>
            <person name="Klute M.J."/>
            <person name="Nakayama T."/>
            <person name="Obornik M."/>
            <person name="Reyes-Prieto A."/>
            <person name="Armbrust E.V."/>
            <person name="Aves S.J."/>
            <person name="Beiko R.G."/>
            <person name="Coutinho P."/>
            <person name="Dacks J.B."/>
            <person name="Durnford D.G."/>
            <person name="Fast N.M."/>
            <person name="Green B.R."/>
            <person name="Grisdale C.J."/>
            <person name="Hempel F."/>
            <person name="Henrissat B."/>
            <person name="Hoppner M.P."/>
            <person name="Ishida K."/>
            <person name="Kim E."/>
            <person name="Koreny L."/>
            <person name="Kroth P.G."/>
            <person name="Liu Y."/>
            <person name="Malik S.B."/>
            <person name="Maier U.G."/>
            <person name="McRose D."/>
            <person name="Mock T."/>
            <person name="Neilson J.A."/>
            <person name="Onodera N.T."/>
            <person name="Poole A.M."/>
            <person name="Pritham E.J."/>
            <person name="Richards T.A."/>
            <person name="Rocap G."/>
            <person name="Roy S.W."/>
            <person name="Sarai C."/>
            <person name="Schaack S."/>
            <person name="Shirato S."/>
            <person name="Slamovits C.H."/>
            <person name="Spencer D.F."/>
            <person name="Suzuki S."/>
            <person name="Worden A.Z."/>
            <person name="Zauner S."/>
            <person name="Barry K."/>
            <person name="Bell C."/>
            <person name="Bharti A.K."/>
            <person name="Crow J.A."/>
            <person name="Grimwood J."/>
            <person name="Kramer R."/>
            <person name="Lindquist E."/>
            <person name="Lucas S."/>
            <person name="Salamov A."/>
            <person name="McFadden G.I."/>
            <person name="Lane C.E."/>
            <person name="Keeling P.J."/>
            <person name="Gray M.W."/>
            <person name="Grigoriev I.V."/>
            <person name="Archibald J.M."/>
        </authorList>
    </citation>
    <scope>NUCLEOTIDE SEQUENCE</scope>
    <source>
        <strain evidence="3 5">CCMP2712</strain>
    </source>
</reference>
<protein>
    <recommendedName>
        <fullName evidence="6">TraB domain-containing protein</fullName>
    </recommendedName>
</protein>
<dbReference type="GeneID" id="17308430"/>
<dbReference type="AlphaFoldDB" id="L1JUU5"/>
<dbReference type="PaxDb" id="55529-EKX51980"/>
<feature type="region of interest" description="Disordered" evidence="1">
    <location>
        <begin position="308"/>
        <end position="355"/>
    </location>
</feature>
<dbReference type="OMA" id="FDYREAM"/>
<evidence type="ECO:0000313" key="3">
    <source>
        <dbReference type="EMBL" id="EKX51980.1"/>
    </source>
</evidence>
<dbReference type="EMBL" id="JH992974">
    <property type="protein sequence ID" value="EKX51980.1"/>
    <property type="molecule type" value="Genomic_DNA"/>
</dbReference>
<reference evidence="5" key="2">
    <citation type="submission" date="2012-11" db="EMBL/GenBank/DDBJ databases">
        <authorList>
            <person name="Kuo A."/>
            <person name="Curtis B.A."/>
            <person name="Tanifuji G."/>
            <person name="Burki F."/>
            <person name="Gruber A."/>
            <person name="Irimia M."/>
            <person name="Maruyama S."/>
            <person name="Arias M.C."/>
            <person name="Ball S.G."/>
            <person name="Gile G.H."/>
            <person name="Hirakawa Y."/>
            <person name="Hopkins J.F."/>
            <person name="Rensing S.A."/>
            <person name="Schmutz J."/>
            <person name="Symeonidi A."/>
            <person name="Elias M."/>
            <person name="Eveleigh R.J."/>
            <person name="Herman E.K."/>
            <person name="Klute M.J."/>
            <person name="Nakayama T."/>
            <person name="Obornik M."/>
            <person name="Reyes-Prieto A."/>
            <person name="Armbrust E.V."/>
            <person name="Aves S.J."/>
            <person name="Beiko R.G."/>
            <person name="Coutinho P."/>
            <person name="Dacks J.B."/>
            <person name="Durnford D.G."/>
            <person name="Fast N.M."/>
            <person name="Green B.R."/>
            <person name="Grisdale C."/>
            <person name="Hempe F."/>
            <person name="Henrissat B."/>
            <person name="Hoppner M.P."/>
            <person name="Ishida K.-I."/>
            <person name="Kim E."/>
            <person name="Koreny L."/>
            <person name="Kroth P.G."/>
            <person name="Liu Y."/>
            <person name="Malik S.-B."/>
            <person name="Maier U.G."/>
            <person name="McRose D."/>
            <person name="Mock T."/>
            <person name="Neilson J.A."/>
            <person name="Onodera N.T."/>
            <person name="Poole A.M."/>
            <person name="Pritham E.J."/>
            <person name="Richards T.A."/>
            <person name="Rocap G."/>
            <person name="Roy S.W."/>
            <person name="Sarai C."/>
            <person name="Schaack S."/>
            <person name="Shirato S."/>
            <person name="Slamovits C.H."/>
            <person name="Spencer D.F."/>
            <person name="Suzuki S."/>
            <person name="Worden A.Z."/>
            <person name="Zauner S."/>
            <person name="Barry K."/>
            <person name="Bell C."/>
            <person name="Bharti A.K."/>
            <person name="Crow J.A."/>
            <person name="Grimwood J."/>
            <person name="Kramer R."/>
            <person name="Lindquist E."/>
            <person name="Lucas S."/>
            <person name="Salamov A."/>
            <person name="McFadden G.I."/>
            <person name="Lane C.E."/>
            <person name="Keeling P.J."/>
            <person name="Gray M.W."/>
            <person name="Grigoriev I.V."/>
            <person name="Archibald J.M."/>
        </authorList>
    </citation>
    <scope>NUCLEOTIDE SEQUENCE</scope>
    <source>
        <strain evidence="5">CCMP2712</strain>
    </source>
</reference>
<keyword evidence="2" id="KW-0732">Signal</keyword>
<organism evidence="3">
    <name type="scientific">Guillardia theta (strain CCMP2712)</name>
    <name type="common">Cryptophyte</name>
    <dbReference type="NCBI Taxonomy" id="905079"/>
    <lineage>
        <taxon>Eukaryota</taxon>
        <taxon>Cryptophyceae</taxon>
        <taxon>Pyrenomonadales</taxon>
        <taxon>Geminigeraceae</taxon>
        <taxon>Guillardia</taxon>
    </lineage>
</organism>
<evidence type="ECO:0000256" key="2">
    <source>
        <dbReference type="SAM" id="SignalP"/>
    </source>
</evidence>
<feature type="chain" id="PRO_5008771942" description="TraB domain-containing protein" evidence="2">
    <location>
        <begin position="20"/>
        <end position="355"/>
    </location>
</feature>
<dbReference type="Proteomes" id="UP000011087">
    <property type="component" value="Unassembled WGS sequence"/>
</dbReference>
<dbReference type="STRING" id="905079.L1JUU5"/>
<dbReference type="PANTHER" id="PTHR21530">
    <property type="entry name" value="PHEROMONE SHUTDOWN PROTEIN"/>
    <property type="match status" value="1"/>
</dbReference>
<name>L1JUU5_GUITC</name>
<dbReference type="HOGENOM" id="CLU_781777_0_0_1"/>
<keyword evidence="5" id="KW-1185">Reference proteome</keyword>
<evidence type="ECO:0000313" key="4">
    <source>
        <dbReference type="EnsemblProtists" id="EKX51980"/>
    </source>
</evidence>
<dbReference type="EnsemblProtists" id="EKX51980">
    <property type="protein sequence ID" value="EKX51980"/>
    <property type="gene ID" value="GUITHDRAFT_134290"/>
</dbReference>
<evidence type="ECO:0000313" key="5">
    <source>
        <dbReference type="Proteomes" id="UP000011087"/>
    </source>
</evidence>